<dbReference type="PANTHER" id="PTHR34856:SF2">
    <property type="entry name" value="PROTEIN NRFD"/>
    <property type="match status" value="1"/>
</dbReference>
<comment type="subcellular location">
    <subcellularLocation>
        <location evidence="1">Cell membrane</location>
        <topology evidence="1">Multi-pass membrane protein</topology>
    </subcellularLocation>
</comment>
<dbReference type="Proteomes" id="UP000584374">
    <property type="component" value="Unassembled WGS sequence"/>
</dbReference>
<evidence type="ECO:0000256" key="1">
    <source>
        <dbReference type="ARBA" id="ARBA00004651"/>
    </source>
</evidence>
<protein>
    <submittedName>
        <fullName evidence="8">Formate-dependent nitrite reductase membrane component NrfD</fullName>
    </submittedName>
</protein>
<gene>
    <name evidence="8" type="ORF">BJ970_007524</name>
</gene>
<feature type="transmembrane region" description="Helical" evidence="7">
    <location>
        <begin position="146"/>
        <end position="166"/>
    </location>
</feature>
<keyword evidence="4 7" id="KW-0812">Transmembrane</keyword>
<feature type="transmembrane region" description="Helical" evidence="7">
    <location>
        <begin position="279"/>
        <end position="296"/>
    </location>
</feature>
<feature type="transmembrane region" description="Helical" evidence="7">
    <location>
        <begin position="36"/>
        <end position="55"/>
    </location>
</feature>
<organism evidence="8 9">
    <name type="scientific">Saccharopolyspora phatthalungensis</name>
    <dbReference type="NCBI Taxonomy" id="664693"/>
    <lineage>
        <taxon>Bacteria</taxon>
        <taxon>Bacillati</taxon>
        <taxon>Actinomycetota</taxon>
        <taxon>Actinomycetes</taxon>
        <taxon>Pseudonocardiales</taxon>
        <taxon>Pseudonocardiaceae</taxon>
        <taxon>Saccharopolyspora</taxon>
    </lineage>
</organism>
<feature type="transmembrane region" description="Helical" evidence="7">
    <location>
        <begin position="251"/>
        <end position="273"/>
    </location>
</feature>
<sequence length="310" mass="32515">MPTGPSDLPVDPVSRARTTLNTAHPRPWGWRVTTYLWTKAFGAGALLVAALARFLGVDLGLLGTVVAPALGVVGVAVTGVLLVWDLKQPKRFLYLLLKPNPTSWLVWGAVVLGVFAAIATAWLCMGVLTAAGVVSTQTAEVVLDPLAWAVVPAAALTAGYTGFLFGQAEGRDLWQSPLLFWHLIVQAVMVGAGALLLFAFLDPSGESVALVARSLAISTLLHVAMLLLEYLGRHPTRNSQAAAHMVTHGRYARVFWAGGVALAIVAAVAAATGWQGTSVMLPVLAGVVVQAALLAYESVFVRAAQDVPLS</sequence>
<dbReference type="EMBL" id="JACHIW010000003">
    <property type="protein sequence ID" value="MBB5159924.1"/>
    <property type="molecule type" value="Genomic_DNA"/>
</dbReference>
<name>A0A840QGE6_9PSEU</name>
<evidence type="ECO:0000256" key="2">
    <source>
        <dbReference type="ARBA" id="ARBA00008929"/>
    </source>
</evidence>
<dbReference type="RefSeq" id="WP_221468588.1">
    <property type="nucleotide sequence ID" value="NZ_JACHIW010000003.1"/>
</dbReference>
<keyword evidence="5 7" id="KW-1133">Transmembrane helix</keyword>
<evidence type="ECO:0000256" key="6">
    <source>
        <dbReference type="ARBA" id="ARBA00023136"/>
    </source>
</evidence>
<feature type="transmembrane region" description="Helical" evidence="7">
    <location>
        <begin position="207"/>
        <end position="231"/>
    </location>
</feature>
<dbReference type="InterPro" id="IPR005614">
    <property type="entry name" value="NrfD-like"/>
</dbReference>
<reference evidence="8 9" key="1">
    <citation type="submission" date="2020-08" db="EMBL/GenBank/DDBJ databases">
        <title>Sequencing the genomes of 1000 actinobacteria strains.</title>
        <authorList>
            <person name="Klenk H.-P."/>
        </authorList>
    </citation>
    <scope>NUCLEOTIDE SEQUENCE [LARGE SCALE GENOMIC DNA]</scope>
    <source>
        <strain evidence="8 9">DSM 45584</strain>
    </source>
</reference>
<proteinExistence type="inferred from homology"/>
<feature type="transmembrane region" description="Helical" evidence="7">
    <location>
        <begin position="61"/>
        <end position="84"/>
    </location>
</feature>
<dbReference type="Gene3D" id="1.20.1630.10">
    <property type="entry name" value="Formate dehydrogenase/DMSO reductase domain"/>
    <property type="match status" value="1"/>
</dbReference>
<comment type="similarity">
    <text evidence="2">Belongs to the NrfD family.</text>
</comment>
<dbReference type="PANTHER" id="PTHR34856">
    <property type="entry name" value="PROTEIN NRFD"/>
    <property type="match status" value="1"/>
</dbReference>
<dbReference type="AlphaFoldDB" id="A0A840QGE6"/>
<dbReference type="Pfam" id="PF03916">
    <property type="entry name" value="NrfD"/>
    <property type="match status" value="1"/>
</dbReference>
<keyword evidence="3" id="KW-1003">Cell membrane</keyword>
<evidence type="ECO:0000256" key="4">
    <source>
        <dbReference type="ARBA" id="ARBA00022692"/>
    </source>
</evidence>
<evidence type="ECO:0000313" key="9">
    <source>
        <dbReference type="Proteomes" id="UP000584374"/>
    </source>
</evidence>
<evidence type="ECO:0000256" key="7">
    <source>
        <dbReference type="SAM" id="Phobius"/>
    </source>
</evidence>
<feature type="transmembrane region" description="Helical" evidence="7">
    <location>
        <begin position="104"/>
        <end position="134"/>
    </location>
</feature>
<evidence type="ECO:0000313" key="8">
    <source>
        <dbReference type="EMBL" id="MBB5159924.1"/>
    </source>
</evidence>
<keyword evidence="6 7" id="KW-0472">Membrane</keyword>
<accession>A0A840QGE6</accession>
<keyword evidence="9" id="KW-1185">Reference proteome</keyword>
<dbReference type="InterPro" id="IPR052049">
    <property type="entry name" value="Electron_transfer_protein"/>
</dbReference>
<evidence type="ECO:0000256" key="5">
    <source>
        <dbReference type="ARBA" id="ARBA00022989"/>
    </source>
</evidence>
<evidence type="ECO:0000256" key="3">
    <source>
        <dbReference type="ARBA" id="ARBA00022475"/>
    </source>
</evidence>
<feature type="transmembrane region" description="Helical" evidence="7">
    <location>
        <begin position="178"/>
        <end position="201"/>
    </location>
</feature>
<dbReference type="GO" id="GO:0005886">
    <property type="term" value="C:plasma membrane"/>
    <property type="evidence" value="ECO:0007669"/>
    <property type="project" value="UniProtKB-SubCell"/>
</dbReference>
<comment type="caution">
    <text evidence="8">The sequence shown here is derived from an EMBL/GenBank/DDBJ whole genome shotgun (WGS) entry which is preliminary data.</text>
</comment>